<comment type="similarity">
    <text evidence="2 6">Belongs to the FKBP-type PPIase family.</text>
</comment>
<evidence type="ECO:0000256" key="1">
    <source>
        <dbReference type="ARBA" id="ARBA00000971"/>
    </source>
</evidence>
<dbReference type="Proteomes" id="UP000219452">
    <property type="component" value="Unassembled WGS sequence"/>
</dbReference>
<accession>A0A286FFH8</accession>
<dbReference type="PANTHER" id="PTHR43811">
    <property type="entry name" value="FKBP-TYPE PEPTIDYL-PROLYL CIS-TRANS ISOMERASE FKPA"/>
    <property type="match status" value="1"/>
</dbReference>
<dbReference type="PANTHER" id="PTHR43811:SF19">
    <property type="entry name" value="39 KDA FK506-BINDING NUCLEAR PROTEIN"/>
    <property type="match status" value="1"/>
</dbReference>
<dbReference type="InterPro" id="IPR001179">
    <property type="entry name" value="PPIase_FKBP_dom"/>
</dbReference>
<dbReference type="OrthoDB" id="9814548at2"/>
<keyword evidence="4 5" id="KW-0413">Isomerase</keyword>
<dbReference type="PROSITE" id="PS51257">
    <property type="entry name" value="PROKAR_LIPOPROTEIN"/>
    <property type="match status" value="1"/>
</dbReference>
<feature type="domain" description="PPIase FKBP-type" evidence="8">
    <location>
        <begin position="77"/>
        <end position="158"/>
    </location>
</feature>
<dbReference type="GO" id="GO:0003755">
    <property type="term" value="F:peptidyl-prolyl cis-trans isomerase activity"/>
    <property type="evidence" value="ECO:0007669"/>
    <property type="project" value="UniProtKB-UniRule"/>
</dbReference>
<evidence type="ECO:0000313" key="10">
    <source>
        <dbReference type="Proteomes" id="UP000219452"/>
    </source>
</evidence>
<dbReference type="EMBL" id="OCNH01000001">
    <property type="protein sequence ID" value="SOD81846.1"/>
    <property type="molecule type" value="Genomic_DNA"/>
</dbReference>
<evidence type="ECO:0000256" key="5">
    <source>
        <dbReference type="PROSITE-ProRule" id="PRU00277"/>
    </source>
</evidence>
<feature type="chain" id="PRO_5012267594" description="Peptidyl-prolyl cis-trans isomerase" evidence="7">
    <location>
        <begin position="22"/>
        <end position="158"/>
    </location>
</feature>
<feature type="signal peptide" evidence="7">
    <location>
        <begin position="1"/>
        <end position="21"/>
    </location>
</feature>
<protein>
    <recommendedName>
        <fullName evidence="6">Peptidyl-prolyl cis-trans isomerase</fullName>
        <ecNumber evidence="6">5.2.1.8</ecNumber>
    </recommendedName>
</protein>
<evidence type="ECO:0000256" key="7">
    <source>
        <dbReference type="SAM" id="SignalP"/>
    </source>
</evidence>
<dbReference type="PROSITE" id="PS50059">
    <property type="entry name" value="FKBP_PPIASE"/>
    <property type="match status" value="1"/>
</dbReference>
<dbReference type="EC" id="5.2.1.8" evidence="6"/>
<sequence length="158" mass="17117">MKKKWLILVVCSLLAGGCQQADRVPCTETAVTTKAPDEEIKAVKQFIETGRIKAKADSRGFYYAIQSAGVGAKPTVCSNVTVNYSGRLTNGKVFDSAEDIRFDLNQLIVGWQEGIPLIAPGGKIVLYLPPSLAYGAQEQNDIPANSILVFEIDLIDIN</sequence>
<evidence type="ECO:0000256" key="4">
    <source>
        <dbReference type="ARBA" id="ARBA00023235"/>
    </source>
</evidence>
<dbReference type="Gene3D" id="3.10.50.40">
    <property type="match status" value="1"/>
</dbReference>
<organism evidence="9 10">
    <name type="scientific">Spirosoma fluviale</name>
    <dbReference type="NCBI Taxonomy" id="1597977"/>
    <lineage>
        <taxon>Bacteria</taxon>
        <taxon>Pseudomonadati</taxon>
        <taxon>Bacteroidota</taxon>
        <taxon>Cytophagia</taxon>
        <taxon>Cytophagales</taxon>
        <taxon>Cytophagaceae</taxon>
        <taxon>Spirosoma</taxon>
    </lineage>
</organism>
<evidence type="ECO:0000256" key="6">
    <source>
        <dbReference type="RuleBase" id="RU003915"/>
    </source>
</evidence>
<evidence type="ECO:0000256" key="3">
    <source>
        <dbReference type="ARBA" id="ARBA00023110"/>
    </source>
</evidence>
<name>A0A286FFH8_9BACT</name>
<evidence type="ECO:0000256" key="2">
    <source>
        <dbReference type="ARBA" id="ARBA00006577"/>
    </source>
</evidence>
<proteinExistence type="inferred from homology"/>
<dbReference type="Pfam" id="PF00254">
    <property type="entry name" value="FKBP_C"/>
    <property type="match status" value="1"/>
</dbReference>
<gene>
    <name evidence="9" type="ORF">SAMN06269250_1934</name>
</gene>
<reference evidence="10" key="1">
    <citation type="submission" date="2017-09" db="EMBL/GenBank/DDBJ databases">
        <authorList>
            <person name="Varghese N."/>
            <person name="Submissions S."/>
        </authorList>
    </citation>
    <scope>NUCLEOTIDE SEQUENCE [LARGE SCALE GENOMIC DNA]</scope>
    <source>
        <strain evidence="10">DSM 29961</strain>
    </source>
</reference>
<keyword evidence="7" id="KW-0732">Signal</keyword>
<keyword evidence="3 5" id="KW-0697">Rotamase</keyword>
<dbReference type="AlphaFoldDB" id="A0A286FFH8"/>
<evidence type="ECO:0000313" key="9">
    <source>
        <dbReference type="EMBL" id="SOD81846.1"/>
    </source>
</evidence>
<comment type="catalytic activity">
    <reaction evidence="1 5 6">
        <text>[protein]-peptidylproline (omega=180) = [protein]-peptidylproline (omega=0)</text>
        <dbReference type="Rhea" id="RHEA:16237"/>
        <dbReference type="Rhea" id="RHEA-COMP:10747"/>
        <dbReference type="Rhea" id="RHEA-COMP:10748"/>
        <dbReference type="ChEBI" id="CHEBI:83833"/>
        <dbReference type="ChEBI" id="CHEBI:83834"/>
        <dbReference type="EC" id="5.2.1.8"/>
    </reaction>
</comment>
<evidence type="ECO:0000259" key="8">
    <source>
        <dbReference type="PROSITE" id="PS50059"/>
    </source>
</evidence>
<dbReference type="InterPro" id="IPR046357">
    <property type="entry name" value="PPIase_dom_sf"/>
</dbReference>
<dbReference type="SUPFAM" id="SSF54534">
    <property type="entry name" value="FKBP-like"/>
    <property type="match status" value="1"/>
</dbReference>
<keyword evidence="10" id="KW-1185">Reference proteome</keyword>